<keyword evidence="2 8" id="KW-0255">Endonuclease</keyword>
<evidence type="ECO:0000256" key="4">
    <source>
        <dbReference type="ARBA" id="ARBA00022801"/>
    </source>
</evidence>
<dbReference type="Gene3D" id="3.40.960.10">
    <property type="entry name" value="VSR Endonuclease"/>
    <property type="match status" value="1"/>
</dbReference>
<protein>
    <submittedName>
        <fullName evidence="8">Very short patch repair endonuclease</fullName>
    </submittedName>
</protein>
<dbReference type="CDD" id="cd00221">
    <property type="entry name" value="Vsr"/>
    <property type="match status" value="1"/>
</dbReference>
<comment type="similarity">
    <text evidence="6">Belongs to the Vsr family.</text>
</comment>
<keyword evidence="5" id="KW-0234">DNA repair</keyword>
<evidence type="ECO:0000313" key="8">
    <source>
        <dbReference type="EMBL" id="MDM7488686.1"/>
    </source>
</evidence>
<dbReference type="RefSeq" id="WP_289378750.1">
    <property type="nucleotide sequence ID" value="NZ_JAUBOF010000027.1"/>
</dbReference>
<gene>
    <name evidence="8" type="ORF">QT969_10325</name>
</gene>
<keyword evidence="4" id="KW-0378">Hydrolase</keyword>
<evidence type="ECO:0000256" key="6">
    <source>
        <dbReference type="ARBA" id="ARBA00029466"/>
    </source>
</evidence>
<dbReference type="Proteomes" id="UP001233164">
    <property type="component" value="Unassembled WGS sequence"/>
</dbReference>
<comment type="caution">
    <text evidence="8">The sequence shown here is derived from an EMBL/GenBank/DDBJ whole genome shotgun (WGS) entry which is preliminary data.</text>
</comment>
<evidence type="ECO:0000256" key="1">
    <source>
        <dbReference type="ARBA" id="ARBA00022722"/>
    </source>
</evidence>
<evidence type="ECO:0000256" key="2">
    <source>
        <dbReference type="ARBA" id="ARBA00022759"/>
    </source>
</evidence>
<dbReference type="SUPFAM" id="SSF52980">
    <property type="entry name" value="Restriction endonuclease-like"/>
    <property type="match status" value="1"/>
</dbReference>
<evidence type="ECO:0000256" key="5">
    <source>
        <dbReference type="ARBA" id="ARBA00023204"/>
    </source>
</evidence>
<dbReference type="InterPro" id="IPR011335">
    <property type="entry name" value="Restrct_endonuc-II-like"/>
</dbReference>
<evidence type="ECO:0000256" key="3">
    <source>
        <dbReference type="ARBA" id="ARBA00022763"/>
    </source>
</evidence>
<dbReference type="EMBL" id="JAUBOF010000027">
    <property type="protein sequence ID" value="MDM7488686.1"/>
    <property type="molecule type" value="Genomic_DNA"/>
</dbReference>
<evidence type="ECO:0000313" key="9">
    <source>
        <dbReference type="Proteomes" id="UP001233164"/>
    </source>
</evidence>
<keyword evidence="9" id="KW-1185">Reference proteome</keyword>
<feature type="compositionally biased region" description="Basic and acidic residues" evidence="7">
    <location>
        <begin position="1"/>
        <end position="11"/>
    </location>
</feature>
<feature type="region of interest" description="Disordered" evidence="7">
    <location>
        <begin position="1"/>
        <end position="25"/>
    </location>
</feature>
<proteinExistence type="inferred from homology"/>
<keyword evidence="3" id="KW-0227">DNA damage</keyword>
<reference evidence="8 9" key="1">
    <citation type="submission" date="2023-06" db="EMBL/GenBank/DDBJ databases">
        <title>Rhodococcus indonesiensis sp. nov a new member of the Rhodococcus ruber lineage isolated from a sediment of neutral hot spring.</title>
        <authorList>
            <person name="Kusuma A.B."/>
            <person name="Fenylestari G."/>
            <person name="Ammar F."/>
            <person name="Nouioui I."/>
            <person name="Goodfellow M."/>
        </authorList>
    </citation>
    <scope>NUCLEOTIDE SEQUENCE [LARGE SCALE GENOMIC DNA]</scope>
    <source>
        <strain evidence="8 9">CSLK01-03</strain>
    </source>
</reference>
<sequence>MEAATDFHGDVPDPGLCPTSPGRSRNMRAIRRTGTKPEVRLRSALHGLGLRFRKDYPVRIEGRLIRPDIAFTRRKVAVFVDGCFWHSCPEHGRQPGVNEQYWSPKLQRNAERDREQTRLLESDGWRVLRLWEHVPPEEAVAAVTAELAREL</sequence>
<dbReference type="Pfam" id="PF03852">
    <property type="entry name" value="Vsr"/>
    <property type="match status" value="1"/>
</dbReference>
<organism evidence="8 9">
    <name type="scientific">Rhodococcus indonesiensis</name>
    <dbReference type="NCBI Taxonomy" id="3055869"/>
    <lineage>
        <taxon>Bacteria</taxon>
        <taxon>Bacillati</taxon>
        <taxon>Actinomycetota</taxon>
        <taxon>Actinomycetes</taxon>
        <taxon>Mycobacteriales</taxon>
        <taxon>Nocardiaceae</taxon>
        <taxon>Rhodococcus</taxon>
    </lineage>
</organism>
<dbReference type="InterPro" id="IPR004603">
    <property type="entry name" value="DNA_mismatch_endonuc_vsr"/>
</dbReference>
<dbReference type="NCBIfam" id="TIGR00632">
    <property type="entry name" value="vsr"/>
    <property type="match status" value="1"/>
</dbReference>
<name>A0ABT7RM48_9NOCA</name>
<accession>A0ABT7RM48</accession>
<evidence type="ECO:0000256" key="7">
    <source>
        <dbReference type="SAM" id="MobiDB-lite"/>
    </source>
</evidence>
<keyword evidence="1" id="KW-0540">Nuclease</keyword>
<dbReference type="GO" id="GO:0004519">
    <property type="term" value="F:endonuclease activity"/>
    <property type="evidence" value="ECO:0007669"/>
    <property type="project" value="UniProtKB-KW"/>
</dbReference>